<proteinExistence type="predicted"/>
<dbReference type="PANTHER" id="PTHR30283:SF4">
    <property type="entry name" value="PEROXIDE STRESS RESISTANCE PROTEIN YAAA"/>
    <property type="match status" value="1"/>
</dbReference>
<dbReference type="EMBL" id="JACGBB010000005">
    <property type="protein sequence ID" value="MBZ7987143.1"/>
    <property type="molecule type" value="Genomic_DNA"/>
</dbReference>
<dbReference type="Pfam" id="PF03883">
    <property type="entry name" value="H2O2_YaaD"/>
    <property type="match status" value="1"/>
</dbReference>
<comment type="caution">
    <text evidence="1">The sequence shown here is derived from an EMBL/GenBank/DDBJ whole genome shotgun (WGS) entry which is preliminary data.</text>
</comment>
<dbReference type="InterPro" id="IPR005583">
    <property type="entry name" value="YaaA"/>
</dbReference>
<accession>A0ABS7WQX8</accession>
<dbReference type="Proteomes" id="UP000786183">
    <property type="component" value="Unassembled WGS sequence"/>
</dbReference>
<gene>
    <name evidence="1" type="primary">yaaA</name>
    <name evidence="1" type="ORF">AVCANL283_03305</name>
</gene>
<dbReference type="PANTHER" id="PTHR30283">
    <property type="entry name" value="PEROXIDE STRESS RESPONSE PROTEIN YAAA"/>
    <property type="match status" value="1"/>
</dbReference>
<evidence type="ECO:0000313" key="2">
    <source>
        <dbReference type="Proteomes" id="UP000786183"/>
    </source>
</evidence>
<sequence>MKILFSPSEEKANLNHIDFKNFDEIFFDINFSIKCDARNVIIKDYLSFFPNNLEHIFATKNTEKILNSFSKSKIQAIRLYQGVSYKALSFDSLNKIEQEYLLDKTIIFSNLFGCLRAYDEIPFYKLKQGVKTNLNIAKLYKEQTSMQIDELIKDFCIDLRASFYNDFYDTNIKSYNFIFKQNDKVLSHSSKLYRGKLLRLIAQKQIQNEDELTELIKNNFKIQSYITKKNKNIFTIEV</sequence>
<name>A0ABS7WQX8_9BACT</name>
<keyword evidence="2" id="KW-1185">Reference proteome</keyword>
<organism evidence="1 2">
    <name type="scientific">Campylobacter canadensis</name>
    <dbReference type="NCBI Taxonomy" id="449520"/>
    <lineage>
        <taxon>Bacteria</taxon>
        <taxon>Pseudomonadati</taxon>
        <taxon>Campylobacterota</taxon>
        <taxon>Epsilonproteobacteria</taxon>
        <taxon>Campylobacterales</taxon>
        <taxon>Campylobacteraceae</taxon>
        <taxon>Campylobacter</taxon>
    </lineage>
</organism>
<reference evidence="1 2" key="1">
    <citation type="submission" date="2020-07" db="EMBL/GenBank/DDBJ databases">
        <title>Transfer of Campylobacter canadensis to the novel genus Avispirillum gen. nov., that also includes two novel species recovered from migratory waterfowl: Avispirillum anseris sp. nov. and Avispirillum brantae sp. nov.</title>
        <authorList>
            <person name="Miller W.G."/>
            <person name="Chapman M.H."/>
            <person name="Yee E."/>
            <person name="Inglis G.D."/>
        </authorList>
    </citation>
    <scope>NUCLEOTIDE SEQUENCE [LARGE SCALE GENOMIC DNA]</scope>
    <source>
        <strain evidence="1 2">L283</strain>
    </source>
</reference>
<evidence type="ECO:0000313" key="1">
    <source>
        <dbReference type="EMBL" id="MBZ7987143.1"/>
    </source>
</evidence>
<dbReference type="RefSeq" id="WP_172229685.1">
    <property type="nucleotide sequence ID" value="NZ_CP035946.1"/>
</dbReference>
<protein>
    <submittedName>
        <fullName evidence="1">Peroxide stress protein YaaA</fullName>
    </submittedName>
</protein>